<proteinExistence type="predicted"/>
<comment type="caution">
    <text evidence="1">The sequence shown here is derived from an EMBL/GenBank/DDBJ whole genome shotgun (WGS) entry which is preliminary data.</text>
</comment>
<reference evidence="1 2" key="1">
    <citation type="submission" date="2020-08" db="EMBL/GenBank/DDBJ databases">
        <title>Genomic Encyclopedia of Type Strains, Phase III (KMG-III): the genomes of soil and plant-associated and newly described type strains.</title>
        <authorList>
            <person name="Whitman W."/>
        </authorList>
    </citation>
    <scope>NUCLEOTIDE SEQUENCE [LARGE SCALE GENOMIC DNA]</scope>
    <source>
        <strain evidence="1 2">CECT 5862</strain>
    </source>
</reference>
<organism evidence="1 2">
    <name type="scientific">Paenibacillus phyllosphaerae</name>
    <dbReference type="NCBI Taxonomy" id="274593"/>
    <lineage>
        <taxon>Bacteria</taxon>
        <taxon>Bacillati</taxon>
        <taxon>Bacillota</taxon>
        <taxon>Bacilli</taxon>
        <taxon>Bacillales</taxon>
        <taxon>Paenibacillaceae</taxon>
        <taxon>Paenibacillus</taxon>
    </lineage>
</organism>
<dbReference type="Proteomes" id="UP000570361">
    <property type="component" value="Unassembled WGS sequence"/>
</dbReference>
<evidence type="ECO:0008006" key="3">
    <source>
        <dbReference type="Google" id="ProtNLM"/>
    </source>
</evidence>
<dbReference type="AlphaFoldDB" id="A0A7W5FL02"/>
<keyword evidence="2" id="KW-1185">Reference proteome</keyword>
<name>A0A7W5FL02_9BACL</name>
<protein>
    <recommendedName>
        <fullName evidence="3">O-methyltransferase</fullName>
    </recommendedName>
</protein>
<dbReference type="RefSeq" id="WP_183596517.1">
    <property type="nucleotide sequence ID" value="NZ_JACHXK010000001.1"/>
</dbReference>
<accession>A0A7W5FL02</accession>
<evidence type="ECO:0000313" key="2">
    <source>
        <dbReference type="Proteomes" id="UP000570361"/>
    </source>
</evidence>
<evidence type="ECO:0000313" key="1">
    <source>
        <dbReference type="EMBL" id="MBB3108462.1"/>
    </source>
</evidence>
<gene>
    <name evidence="1" type="ORF">FHS18_000490</name>
</gene>
<dbReference type="EMBL" id="JACHXK010000001">
    <property type="protein sequence ID" value="MBB3108462.1"/>
    <property type="molecule type" value="Genomic_DNA"/>
</dbReference>
<sequence length="139" mass="15938">MSMEAMPLARQVDYVFRQMEAELTHAAAGTVILHIRNNVVGKYGICHNPIESRNGIIEEQESEQGLSFEQVQAFRKLAVDSLRYKRGWTHGEIKFDFSVRKGNWSASITMESNYNMNVASSMFRYQPKHGQQTFRDSSS</sequence>